<evidence type="ECO:0000313" key="1">
    <source>
        <dbReference type="EMBL" id="CAH6718582.1"/>
    </source>
</evidence>
<dbReference type="EMBL" id="CALSDN010000001">
    <property type="protein sequence ID" value="CAH6718582.1"/>
    <property type="molecule type" value="Genomic_DNA"/>
</dbReference>
<accession>A0ACA9Y0W0</accession>
<dbReference type="Proteomes" id="UP001152531">
    <property type="component" value="Unassembled WGS sequence"/>
</dbReference>
<reference evidence="1" key="1">
    <citation type="submission" date="2022-06" db="EMBL/GenBank/DDBJ databases">
        <authorList>
            <person name="Legras J.-L."/>
            <person name="Devillers H."/>
            <person name="Grondin C."/>
        </authorList>
    </citation>
    <scope>NUCLEOTIDE SEQUENCE</scope>
    <source>
        <strain evidence="1">CLIB 1444</strain>
    </source>
</reference>
<gene>
    <name evidence="1" type="ORF">CLIB1444_01S09956</name>
</gene>
<organism evidence="1 2">
    <name type="scientific">[Candida] jaroonii</name>
    <dbReference type="NCBI Taxonomy" id="467808"/>
    <lineage>
        <taxon>Eukaryota</taxon>
        <taxon>Fungi</taxon>
        <taxon>Dikarya</taxon>
        <taxon>Ascomycota</taxon>
        <taxon>Saccharomycotina</taxon>
        <taxon>Pichiomycetes</taxon>
        <taxon>Debaryomycetaceae</taxon>
        <taxon>Yamadazyma</taxon>
    </lineage>
</organism>
<keyword evidence="2" id="KW-1185">Reference proteome</keyword>
<sequence>MAIDYSKWDKLELSDDSDIEVHPNVDKNSFIKWKQRDIHEKRDQRNQEIKTILVQLTMYAKLNARVDYILKNVKLSEIGDTDLVMAKLNKEFNVNEKFDYEDLIKQKGDSLRKGLKDLKFEKSEIENTPPYNEMIEDLFEQIKEDHPDASDNSKLIDYLKEHRAKIDDVLSKQTIKLDDLLYQKSMLISSDDYHTGFDRSFLNKDKEEPEPQPKVKSSEKVTTVETINSPNESSHEEKSEAEMLDELDLLPETEEFSKIKMDDYTKISEYLLKHSWICTDQQKDALIMTAFDSQFQGDKSRTKQIIHQSLLLQYIAQLSGGPKGNKESRIKGIKLFISKISESGPARTAFFQDVENTLAHIIERCKLIQQEQEQEQEEGEQIIQLRSLDENAPLTVHLPTSDSEEFKIFESSLPKPLQEAIKTEKIDEVNKVFAQYQIEEAEKYLEILNQCGIIRIESILEDEDQYNMLKEEYDNQEDLQKEIDQLEVNDDSVVHDTTDIVD</sequence>
<name>A0ACA9Y0W0_9ASCO</name>
<proteinExistence type="predicted"/>
<evidence type="ECO:0000313" key="2">
    <source>
        <dbReference type="Proteomes" id="UP001152531"/>
    </source>
</evidence>
<comment type="caution">
    <text evidence="1">The sequence shown here is derived from an EMBL/GenBank/DDBJ whole genome shotgun (WGS) entry which is preliminary data.</text>
</comment>
<protein>
    <submittedName>
        <fullName evidence="1">Hsp90 co-chaperone Cdc37</fullName>
    </submittedName>
</protein>